<keyword evidence="18" id="KW-1185">Reference proteome</keyword>
<evidence type="ECO:0000256" key="15">
    <source>
        <dbReference type="PIRSR" id="PIRSR601952-2"/>
    </source>
</evidence>
<feature type="binding site" evidence="15">
    <location>
        <position position="402"/>
    </location>
    <ligand>
        <name>Zn(2+)</name>
        <dbReference type="ChEBI" id="CHEBI:29105"/>
        <label>2</label>
    </ligand>
</feature>
<feature type="binding site" evidence="15">
    <location>
        <position position="100"/>
    </location>
    <ligand>
        <name>Mg(2+)</name>
        <dbReference type="ChEBI" id="CHEBI:18420"/>
    </ligand>
</feature>
<evidence type="ECO:0000313" key="17">
    <source>
        <dbReference type="EMBL" id="KAK7500575.1"/>
    </source>
</evidence>
<comment type="caution">
    <text evidence="17">The sequence shown here is derived from an EMBL/GenBank/DDBJ whole genome shotgun (WGS) entry which is preliminary data.</text>
</comment>
<dbReference type="GO" id="GO:0098552">
    <property type="term" value="C:side of membrane"/>
    <property type="evidence" value="ECO:0007669"/>
    <property type="project" value="UniProtKB-KW"/>
</dbReference>
<dbReference type="InterPro" id="IPR017850">
    <property type="entry name" value="Alkaline_phosphatase_core_sf"/>
</dbReference>
<dbReference type="GO" id="GO:0004035">
    <property type="term" value="F:alkaline phosphatase activity"/>
    <property type="evidence" value="ECO:0007669"/>
    <property type="project" value="UniProtKB-EC"/>
</dbReference>
<feature type="binding site" evidence="15">
    <location>
        <position position="100"/>
    </location>
    <ligand>
        <name>Zn(2+)</name>
        <dbReference type="ChEBI" id="CHEBI:29105"/>
        <label>2</label>
    </ligand>
</feature>
<sequence>MVPDNEHLNRLPGVGIACPARHITGVENKIPPTALLKMKRFTVAVLVFSCIVDCAYSAGRMSEDENKHHWLREGQLALRRANLMRNNYGVAKNVILFIGDGMGVSTVTAARIYKGQLDGHSGEETQLYFEKFPYVALSKTYNTDRQTADSAGTATAFLAGVKANYGTLGVDSRVKQSDCSMMNDTDVNVETIADWSRRAGKSTGIVTTTRITHATIGALYAHTPDRDWEKDSDMRDLNETCVTDIAYQLAMNGSHFQVLFGGGRRNFFSRDDGLNLTDEWLALQRAAGRNAEYVENLEQLRSVSLNETDSILGLFSESHMEYELMRDKSQEPSISEMTAKAIEVLRKNDKGFFLLVEGGRIDHGHHATMAKKALTDAIAFDEAVKVAKDMTGEDTLLVVTADHSHVFNIAGYPKRGNNILGLVDPQRATADGMPYATLVYANGEPPGGRINLTNVDTTADDHKQARLVPIDGTETETHGGEDVAIYAIGPMAHLFHGVQEQSYIAYVMGYAACIGPNQDHCQETITTDPTPCTSSAVGSAAEVQSLMTIVVMVGVLRAVELFWYM</sequence>
<comment type="similarity">
    <text evidence="2 16">Belongs to the alkaline phosphatase family.</text>
</comment>
<keyword evidence="8" id="KW-0378">Hydrolase</keyword>
<feature type="binding site" evidence="15">
    <location>
        <position position="357"/>
    </location>
    <ligand>
        <name>Mg(2+)</name>
        <dbReference type="ChEBI" id="CHEBI:18420"/>
    </ligand>
</feature>
<dbReference type="PRINTS" id="PR00113">
    <property type="entry name" value="ALKPHPHTASE"/>
</dbReference>
<comment type="subcellular location">
    <subcellularLocation>
        <location evidence="1">Cell membrane</location>
        <topology evidence="1">Lipid-anchor</topology>
        <topology evidence="1">GPI-anchor</topology>
    </subcellularLocation>
</comment>
<feature type="binding site" evidence="15">
    <location>
        <position position="362"/>
    </location>
    <ligand>
        <name>Zn(2+)</name>
        <dbReference type="ChEBI" id="CHEBI:29105"/>
        <label>2</label>
    </ligand>
</feature>
<comment type="cofactor">
    <cofactor evidence="15">
        <name>Mg(2+)</name>
        <dbReference type="ChEBI" id="CHEBI:18420"/>
    </cofactor>
    <text evidence="15">Binds 1 Mg(2+) ion.</text>
</comment>
<name>A0ABD0LMA5_9CAEN</name>
<feature type="binding site" evidence="15">
    <location>
        <position position="403"/>
    </location>
    <ligand>
        <name>Zn(2+)</name>
        <dbReference type="ChEBI" id="CHEBI:29105"/>
        <label>2</label>
    </ligand>
</feature>
<evidence type="ECO:0000256" key="6">
    <source>
        <dbReference type="ARBA" id="ARBA00022622"/>
    </source>
</evidence>
<comment type="cofactor">
    <cofactor evidence="15">
        <name>Zn(2+)</name>
        <dbReference type="ChEBI" id="CHEBI:29105"/>
    </cofactor>
    <text evidence="15">Binds 2 Zn(2+) ions.</text>
</comment>
<proteinExistence type="inferred from homology"/>
<evidence type="ECO:0000256" key="7">
    <source>
        <dbReference type="ARBA" id="ARBA00022723"/>
    </source>
</evidence>
<feature type="binding site" evidence="15">
    <location>
        <position position="478"/>
    </location>
    <ligand>
        <name>Zn(2+)</name>
        <dbReference type="ChEBI" id="CHEBI:29105"/>
        <label>2</label>
    </ligand>
</feature>
<keyword evidence="10 15" id="KW-0460">Magnesium</keyword>
<evidence type="ECO:0000256" key="16">
    <source>
        <dbReference type="RuleBase" id="RU003946"/>
    </source>
</evidence>
<evidence type="ECO:0000256" key="12">
    <source>
        <dbReference type="ARBA" id="ARBA00023180"/>
    </source>
</evidence>
<dbReference type="EMBL" id="JACVVK020000036">
    <property type="protein sequence ID" value="KAK7500575.1"/>
    <property type="molecule type" value="Genomic_DNA"/>
</dbReference>
<dbReference type="SMART" id="SM00098">
    <property type="entry name" value="alkPPc"/>
    <property type="match status" value="1"/>
</dbReference>
<dbReference type="Pfam" id="PF00245">
    <property type="entry name" value="Alk_phosphatase"/>
    <property type="match status" value="1"/>
</dbReference>
<keyword evidence="11" id="KW-0472">Membrane</keyword>
<evidence type="ECO:0000256" key="5">
    <source>
        <dbReference type="ARBA" id="ARBA00022553"/>
    </source>
</evidence>
<evidence type="ECO:0000256" key="2">
    <source>
        <dbReference type="ARBA" id="ARBA00005984"/>
    </source>
</evidence>
<evidence type="ECO:0000256" key="10">
    <source>
        <dbReference type="ARBA" id="ARBA00022842"/>
    </source>
</evidence>
<dbReference type="CDD" id="cd16012">
    <property type="entry name" value="ALP"/>
    <property type="match status" value="1"/>
</dbReference>
<dbReference type="SUPFAM" id="SSF53649">
    <property type="entry name" value="Alkaline phosphatase-like"/>
    <property type="match status" value="1"/>
</dbReference>
<dbReference type="FunFam" id="3.40.720.10:FF:000008">
    <property type="entry name" value="Alkaline phosphatase"/>
    <property type="match status" value="1"/>
</dbReference>
<dbReference type="AlphaFoldDB" id="A0ABD0LMA5"/>
<evidence type="ECO:0000256" key="14">
    <source>
        <dbReference type="PIRSR" id="PIRSR601952-1"/>
    </source>
</evidence>
<dbReference type="GO" id="GO:0005886">
    <property type="term" value="C:plasma membrane"/>
    <property type="evidence" value="ECO:0007669"/>
    <property type="project" value="UniProtKB-SubCell"/>
</dbReference>
<feature type="binding site" evidence="15">
    <location>
        <position position="215"/>
    </location>
    <ligand>
        <name>Mg(2+)</name>
        <dbReference type="ChEBI" id="CHEBI:18420"/>
    </ligand>
</feature>
<dbReference type="Proteomes" id="UP001519460">
    <property type="component" value="Unassembled WGS sequence"/>
</dbReference>
<evidence type="ECO:0000256" key="8">
    <source>
        <dbReference type="ARBA" id="ARBA00022801"/>
    </source>
</evidence>
<organism evidence="17 18">
    <name type="scientific">Batillaria attramentaria</name>
    <dbReference type="NCBI Taxonomy" id="370345"/>
    <lineage>
        <taxon>Eukaryota</taxon>
        <taxon>Metazoa</taxon>
        <taxon>Spiralia</taxon>
        <taxon>Lophotrochozoa</taxon>
        <taxon>Mollusca</taxon>
        <taxon>Gastropoda</taxon>
        <taxon>Caenogastropoda</taxon>
        <taxon>Sorbeoconcha</taxon>
        <taxon>Cerithioidea</taxon>
        <taxon>Batillariidae</taxon>
        <taxon>Batillaria</taxon>
    </lineage>
</organism>
<keyword evidence="4" id="KW-1003">Cell membrane</keyword>
<keyword evidence="13" id="KW-0449">Lipoprotein</keyword>
<reference evidence="17 18" key="1">
    <citation type="journal article" date="2023" name="Sci. Data">
        <title>Genome assembly of the Korean intertidal mud-creeper Batillaria attramentaria.</title>
        <authorList>
            <person name="Patra A.K."/>
            <person name="Ho P.T."/>
            <person name="Jun S."/>
            <person name="Lee S.J."/>
            <person name="Kim Y."/>
            <person name="Won Y.J."/>
        </authorList>
    </citation>
    <scope>NUCLEOTIDE SEQUENCE [LARGE SCALE GENOMIC DNA]</scope>
    <source>
        <strain evidence="17">Wonlab-2016</strain>
    </source>
</reference>
<dbReference type="PANTHER" id="PTHR11596">
    <property type="entry name" value="ALKALINE PHOSPHATASE"/>
    <property type="match status" value="1"/>
</dbReference>
<feature type="binding site" evidence="15">
    <location>
        <position position="366"/>
    </location>
    <ligand>
        <name>Zn(2+)</name>
        <dbReference type="ChEBI" id="CHEBI:29105"/>
        <label>2</label>
    </ligand>
</feature>
<evidence type="ECO:0000256" key="3">
    <source>
        <dbReference type="ARBA" id="ARBA00012647"/>
    </source>
</evidence>
<evidence type="ECO:0000256" key="11">
    <source>
        <dbReference type="ARBA" id="ARBA00023136"/>
    </source>
</evidence>
<evidence type="ECO:0000256" key="13">
    <source>
        <dbReference type="ARBA" id="ARBA00023288"/>
    </source>
</evidence>
<evidence type="ECO:0000256" key="1">
    <source>
        <dbReference type="ARBA" id="ARBA00004609"/>
    </source>
</evidence>
<dbReference type="InterPro" id="IPR001952">
    <property type="entry name" value="Alkaline_phosphatase"/>
</dbReference>
<keyword evidence="9 15" id="KW-0862">Zinc</keyword>
<protein>
    <recommendedName>
        <fullName evidence="3">alkaline phosphatase</fullName>
        <ecNumber evidence="3">3.1.3.1</ecNumber>
    </recommendedName>
</protein>
<feature type="binding site" evidence="15">
    <location>
        <position position="213"/>
    </location>
    <ligand>
        <name>Mg(2+)</name>
        <dbReference type="ChEBI" id="CHEBI:18420"/>
    </ligand>
</feature>
<evidence type="ECO:0000256" key="4">
    <source>
        <dbReference type="ARBA" id="ARBA00022475"/>
    </source>
</evidence>
<dbReference type="PANTHER" id="PTHR11596:SF5">
    <property type="entry name" value="ALKALINE PHOSPHATASE"/>
    <property type="match status" value="1"/>
</dbReference>
<feature type="active site" description="Phosphoserine intermediate" evidence="14">
    <location>
        <position position="150"/>
    </location>
</feature>
<keyword evidence="12" id="KW-0325">Glycoprotein</keyword>
<keyword evidence="7 15" id="KW-0479">Metal-binding</keyword>
<dbReference type="Gene3D" id="3.40.720.10">
    <property type="entry name" value="Alkaline Phosphatase, subunit A"/>
    <property type="match status" value="1"/>
</dbReference>
<gene>
    <name evidence="17" type="ORF">BaRGS_00008150</name>
</gene>
<evidence type="ECO:0000256" key="9">
    <source>
        <dbReference type="ARBA" id="ARBA00022833"/>
    </source>
</evidence>
<keyword evidence="5" id="KW-0597">Phosphoprotein</keyword>
<dbReference type="EC" id="3.1.3.1" evidence="3"/>
<evidence type="ECO:0000313" key="18">
    <source>
        <dbReference type="Proteomes" id="UP001519460"/>
    </source>
</evidence>
<dbReference type="GO" id="GO:0046872">
    <property type="term" value="F:metal ion binding"/>
    <property type="evidence" value="ECO:0007669"/>
    <property type="project" value="UniProtKB-KW"/>
</dbReference>
<keyword evidence="6" id="KW-0336">GPI-anchor</keyword>
<accession>A0ABD0LMA5</accession>